<reference evidence="2 3" key="1">
    <citation type="journal article" date="2018" name="Nat. Ecol. Evol.">
        <title>Pezizomycetes genomes reveal the molecular basis of ectomycorrhizal truffle lifestyle.</title>
        <authorList>
            <person name="Murat C."/>
            <person name="Payen T."/>
            <person name="Noel B."/>
            <person name="Kuo A."/>
            <person name="Morin E."/>
            <person name="Chen J."/>
            <person name="Kohler A."/>
            <person name="Krizsan K."/>
            <person name="Balestrini R."/>
            <person name="Da Silva C."/>
            <person name="Montanini B."/>
            <person name="Hainaut M."/>
            <person name="Levati E."/>
            <person name="Barry K.W."/>
            <person name="Belfiori B."/>
            <person name="Cichocki N."/>
            <person name="Clum A."/>
            <person name="Dockter R.B."/>
            <person name="Fauchery L."/>
            <person name="Guy J."/>
            <person name="Iotti M."/>
            <person name="Le Tacon F."/>
            <person name="Lindquist E.A."/>
            <person name="Lipzen A."/>
            <person name="Malagnac F."/>
            <person name="Mello A."/>
            <person name="Molinier V."/>
            <person name="Miyauchi S."/>
            <person name="Poulain J."/>
            <person name="Riccioni C."/>
            <person name="Rubini A."/>
            <person name="Sitrit Y."/>
            <person name="Splivallo R."/>
            <person name="Traeger S."/>
            <person name="Wang M."/>
            <person name="Zifcakova L."/>
            <person name="Wipf D."/>
            <person name="Zambonelli A."/>
            <person name="Paolocci F."/>
            <person name="Nowrousian M."/>
            <person name="Ottonello S."/>
            <person name="Baldrian P."/>
            <person name="Spatafora J.W."/>
            <person name="Henrissat B."/>
            <person name="Nagy L.G."/>
            <person name="Aury J.M."/>
            <person name="Wincker P."/>
            <person name="Grigoriev I.V."/>
            <person name="Bonfante P."/>
            <person name="Martin F.M."/>
        </authorList>
    </citation>
    <scope>NUCLEOTIDE SEQUENCE [LARGE SCALE GENOMIC DNA]</scope>
    <source>
        <strain evidence="2 3">RN42</strain>
    </source>
</reference>
<feature type="signal peptide" evidence="1">
    <location>
        <begin position="1"/>
        <end position="19"/>
    </location>
</feature>
<gene>
    <name evidence="2" type="ORF">BJ508DRAFT_330610</name>
</gene>
<keyword evidence="1" id="KW-0732">Signal</keyword>
<evidence type="ECO:0008006" key="4">
    <source>
        <dbReference type="Google" id="ProtNLM"/>
    </source>
</evidence>
<evidence type="ECO:0000256" key="1">
    <source>
        <dbReference type="SAM" id="SignalP"/>
    </source>
</evidence>
<keyword evidence="3" id="KW-1185">Reference proteome</keyword>
<proteinExistence type="predicted"/>
<dbReference type="EMBL" id="ML119734">
    <property type="protein sequence ID" value="RPA76938.1"/>
    <property type="molecule type" value="Genomic_DNA"/>
</dbReference>
<accession>A0A3N4HWQ2</accession>
<evidence type="ECO:0000313" key="2">
    <source>
        <dbReference type="EMBL" id="RPA76938.1"/>
    </source>
</evidence>
<feature type="chain" id="PRO_5018195469" description="Ecp2 effector protein domain-containing protein" evidence="1">
    <location>
        <begin position="20"/>
        <end position="161"/>
    </location>
</feature>
<dbReference type="AlphaFoldDB" id="A0A3N4HWQ2"/>
<dbReference type="Proteomes" id="UP000275078">
    <property type="component" value="Unassembled WGS sequence"/>
</dbReference>
<protein>
    <recommendedName>
        <fullName evidence="4">Ecp2 effector protein domain-containing protein</fullName>
    </recommendedName>
</protein>
<sequence length="161" mass="17213">MQFTSQFILLISIAAPILAAPAPFRIPLGQLGSAFGKALGKSINKANGGNTFVRDSPWKGEVQCDITTPNYERGIQNRQAQDENAQYLQGKPETCFLQPHSAGRISCSWGSAIWAVNNNAHVVGKPCSHWGDMALTVLNNCELNGQTGDEGVVIIQAGADC</sequence>
<evidence type="ECO:0000313" key="3">
    <source>
        <dbReference type="Proteomes" id="UP000275078"/>
    </source>
</evidence>
<name>A0A3N4HWQ2_ASCIM</name>
<dbReference type="OrthoDB" id="3552888at2759"/>
<organism evidence="2 3">
    <name type="scientific">Ascobolus immersus RN42</name>
    <dbReference type="NCBI Taxonomy" id="1160509"/>
    <lineage>
        <taxon>Eukaryota</taxon>
        <taxon>Fungi</taxon>
        <taxon>Dikarya</taxon>
        <taxon>Ascomycota</taxon>
        <taxon>Pezizomycotina</taxon>
        <taxon>Pezizomycetes</taxon>
        <taxon>Pezizales</taxon>
        <taxon>Ascobolaceae</taxon>
        <taxon>Ascobolus</taxon>
    </lineage>
</organism>